<dbReference type="AlphaFoldDB" id="A0AA96LE08"/>
<feature type="domain" description="Xylose isomerase-like TIM barrel" evidence="1">
    <location>
        <begin position="28"/>
        <end position="256"/>
    </location>
</feature>
<dbReference type="KEGG" id="paun:MJA45_27410"/>
<dbReference type="InterPro" id="IPR013022">
    <property type="entry name" value="Xyl_isomerase-like_TIM-brl"/>
</dbReference>
<dbReference type="InterPro" id="IPR050312">
    <property type="entry name" value="IolE/XylAMocC-like"/>
</dbReference>
<gene>
    <name evidence="2" type="ORF">MJA45_27410</name>
</gene>
<accession>A0AA96LE08</accession>
<dbReference type="EMBL" id="CP130318">
    <property type="protein sequence ID" value="WNQ11283.1"/>
    <property type="molecule type" value="Genomic_DNA"/>
</dbReference>
<keyword evidence="2" id="KW-0413">Isomerase</keyword>
<dbReference type="SUPFAM" id="SSF51658">
    <property type="entry name" value="Xylose isomerase-like"/>
    <property type="match status" value="1"/>
</dbReference>
<dbReference type="PANTHER" id="PTHR12110">
    <property type="entry name" value="HYDROXYPYRUVATE ISOMERASE"/>
    <property type="match status" value="1"/>
</dbReference>
<dbReference type="GO" id="GO:0016853">
    <property type="term" value="F:isomerase activity"/>
    <property type="evidence" value="ECO:0007669"/>
    <property type="project" value="UniProtKB-KW"/>
</dbReference>
<dbReference type="Gene3D" id="3.20.20.150">
    <property type="entry name" value="Divalent-metal-dependent TIM barrel enzymes"/>
    <property type="match status" value="1"/>
</dbReference>
<evidence type="ECO:0000313" key="3">
    <source>
        <dbReference type="Proteomes" id="UP001305702"/>
    </source>
</evidence>
<dbReference type="InterPro" id="IPR036237">
    <property type="entry name" value="Xyl_isomerase-like_sf"/>
</dbReference>
<name>A0AA96LE08_9BACL</name>
<sequence length="270" mass="30401">MKTAKDKNSQNSWKIGTSYSLANPIDLNAVKEAGQECMELTWQPLDIMDPEVKSACDQVVRQAAELGIEIWSLHIPFGTEWDPSQEDPSIRERVVSKVHTVLSYAQEWGIRTAVFHPSWEPIAPDERAKRLEAARITLGLLSRDAAGLGVRLAAECLPRTCLGHSADEMEYLVSGNPELGVCCDVNHLFKESPQQFIERLGHRIVTTHISDNDGTDEKHWLPGDGIIQWDAVLEALRKVGYGGPIMHEVRRPNPHELMDNWKNRIEAKVR</sequence>
<evidence type="ECO:0000259" key="1">
    <source>
        <dbReference type="Pfam" id="PF01261"/>
    </source>
</evidence>
<proteinExistence type="predicted"/>
<reference evidence="2 3" key="1">
    <citation type="submission" date="2022-02" db="EMBL/GenBank/DDBJ databases">
        <title>Paenibacillus sp. MBLB1776 Whole Genome Shotgun Sequencing.</title>
        <authorList>
            <person name="Hwang C.Y."/>
            <person name="Cho E.-S."/>
            <person name="Seo M.-J."/>
        </authorList>
    </citation>
    <scope>NUCLEOTIDE SEQUENCE [LARGE SCALE GENOMIC DNA]</scope>
    <source>
        <strain evidence="2 3">MBLB1776</strain>
    </source>
</reference>
<dbReference type="Proteomes" id="UP001305702">
    <property type="component" value="Chromosome"/>
</dbReference>
<dbReference type="Pfam" id="PF01261">
    <property type="entry name" value="AP_endonuc_2"/>
    <property type="match status" value="1"/>
</dbReference>
<evidence type="ECO:0000313" key="2">
    <source>
        <dbReference type="EMBL" id="WNQ11283.1"/>
    </source>
</evidence>
<dbReference type="RefSeq" id="WP_315605059.1">
    <property type="nucleotide sequence ID" value="NZ_CP130318.1"/>
</dbReference>
<dbReference type="PANTHER" id="PTHR12110:SF53">
    <property type="entry name" value="BLR5974 PROTEIN"/>
    <property type="match status" value="1"/>
</dbReference>
<protein>
    <submittedName>
        <fullName evidence="2">Sugar phosphate isomerase/epimerase family protein</fullName>
    </submittedName>
</protein>
<organism evidence="2 3">
    <name type="scientific">Paenibacillus aurantius</name>
    <dbReference type="NCBI Taxonomy" id="2918900"/>
    <lineage>
        <taxon>Bacteria</taxon>
        <taxon>Bacillati</taxon>
        <taxon>Bacillota</taxon>
        <taxon>Bacilli</taxon>
        <taxon>Bacillales</taxon>
        <taxon>Paenibacillaceae</taxon>
        <taxon>Paenibacillus</taxon>
    </lineage>
</organism>
<keyword evidence="3" id="KW-1185">Reference proteome</keyword>